<keyword evidence="2" id="KW-1185">Reference proteome</keyword>
<evidence type="ECO:0000313" key="2">
    <source>
        <dbReference type="Proteomes" id="UP000422108"/>
    </source>
</evidence>
<name>A0A5K8A6G6_9BACT</name>
<dbReference type="AlphaFoldDB" id="A0A5K8A6G6"/>
<dbReference type="Proteomes" id="UP000422108">
    <property type="component" value="Chromosome"/>
</dbReference>
<reference evidence="1 2" key="1">
    <citation type="submission" date="2019-11" db="EMBL/GenBank/DDBJ databases">
        <title>Comparative genomics of hydrocarbon-degrading Desulfosarcina strains.</title>
        <authorList>
            <person name="Watanabe M."/>
            <person name="Kojima H."/>
            <person name="Fukui M."/>
        </authorList>
    </citation>
    <scope>NUCLEOTIDE SEQUENCE [LARGE SCALE GENOMIC DNA]</scope>
    <source>
        <strain evidence="2">oXyS1</strain>
    </source>
</reference>
<sequence length="168" mass="19752">MKSVTAETSSVSMATDKTRYIRDEIIKIVLTNSLDTPVWYIGYPQPELVFWTIERAKDGGWLKLGFRLPLIEDGREVCRFAMYERPIGAVMELRSNSNLHYEWNQKICMPKIVNNSTEPEMIERGRYRFVLHYSLDTVKSENIKNEPWKRPIELGEIKVVYSNEFILE</sequence>
<organism evidence="1 2">
    <name type="scientific">Desulfosarcina ovata subsp. ovata</name>
    <dbReference type="NCBI Taxonomy" id="2752305"/>
    <lineage>
        <taxon>Bacteria</taxon>
        <taxon>Pseudomonadati</taxon>
        <taxon>Thermodesulfobacteriota</taxon>
        <taxon>Desulfobacteria</taxon>
        <taxon>Desulfobacterales</taxon>
        <taxon>Desulfosarcinaceae</taxon>
        <taxon>Desulfosarcina</taxon>
    </lineage>
</organism>
<dbReference type="RefSeq" id="WP_155309174.1">
    <property type="nucleotide sequence ID" value="NZ_AP021879.1"/>
</dbReference>
<evidence type="ECO:0000313" key="1">
    <source>
        <dbReference type="EMBL" id="BBO87760.1"/>
    </source>
</evidence>
<protein>
    <submittedName>
        <fullName evidence="1">Uncharacterized protein</fullName>
    </submittedName>
</protein>
<dbReference type="EMBL" id="AP021879">
    <property type="protein sequence ID" value="BBO87760.1"/>
    <property type="molecule type" value="Genomic_DNA"/>
</dbReference>
<proteinExistence type="predicted"/>
<gene>
    <name evidence="1" type="ORF">DSCOOX_09400</name>
</gene>
<accession>A0A5K8A6G6</accession>